<feature type="region of interest" description="Disordered" evidence="1">
    <location>
        <begin position="63"/>
        <end position="86"/>
    </location>
</feature>
<dbReference type="AlphaFoldDB" id="A0A438G7P2"/>
<organism evidence="2 3">
    <name type="scientific">Vitis vinifera</name>
    <name type="common">Grape</name>
    <dbReference type="NCBI Taxonomy" id="29760"/>
    <lineage>
        <taxon>Eukaryota</taxon>
        <taxon>Viridiplantae</taxon>
        <taxon>Streptophyta</taxon>
        <taxon>Embryophyta</taxon>
        <taxon>Tracheophyta</taxon>
        <taxon>Spermatophyta</taxon>
        <taxon>Magnoliopsida</taxon>
        <taxon>eudicotyledons</taxon>
        <taxon>Gunneridae</taxon>
        <taxon>Pentapetalae</taxon>
        <taxon>rosids</taxon>
        <taxon>Vitales</taxon>
        <taxon>Vitaceae</taxon>
        <taxon>Viteae</taxon>
        <taxon>Vitis</taxon>
    </lineage>
</organism>
<comment type="caution">
    <text evidence="2">The sequence shown here is derived from an EMBL/GenBank/DDBJ whole genome shotgun (WGS) entry which is preliminary data.</text>
</comment>
<gene>
    <name evidence="2" type="ORF">CK203_064509</name>
</gene>
<sequence length="113" mass="11892">MGRIPEWPPQDSNPSPRLKDDKVALLVPSVLVAQMDSNPSPRLKDDKVALLVPSALRPICLFGPGQPHGPDTRVASQDSNPSPRLKDDKVALLVPSVLGSNPGEATLVSGPCG</sequence>
<dbReference type="EMBL" id="QGNW01000543">
    <property type="protein sequence ID" value="RVW68222.1"/>
    <property type="molecule type" value="Genomic_DNA"/>
</dbReference>
<name>A0A438G7P2_VITVI</name>
<dbReference type="Proteomes" id="UP000288805">
    <property type="component" value="Unassembled WGS sequence"/>
</dbReference>
<protein>
    <submittedName>
        <fullName evidence="2">Uncharacterized protein</fullName>
    </submittedName>
</protein>
<evidence type="ECO:0000256" key="1">
    <source>
        <dbReference type="SAM" id="MobiDB-lite"/>
    </source>
</evidence>
<accession>A0A438G7P2</accession>
<evidence type="ECO:0000313" key="3">
    <source>
        <dbReference type="Proteomes" id="UP000288805"/>
    </source>
</evidence>
<proteinExistence type="predicted"/>
<evidence type="ECO:0000313" key="2">
    <source>
        <dbReference type="EMBL" id="RVW68222.1"/>
    </source>
</evidence>
<reference evidence="2 3" key="1">
    <citation type="journal article" date="2018" name="PLoS Genet.">
        <title>Population sequencing reveals clonal diversity and ancestral inbreeding in the grapevine cultivar Chardonnay.</title>
        <authorList>
            <person name="Roach M.J."/>
            <person name="Johnson D.L."/>
            <person name="Bohlmann J."/>
            <person name="van Vuuren H.J."/>
            <person name="Jones S.J."/>
            <person name="Pretorius I.S."/>
            <person name="Schmidt S.A."/>
            <person name="Borneman A.R."/>
        </authorList>
    </citation>
    <scope>NUCLEOTIDE SEQUENCE [LARGE SCALE GENOMIC DNA]</scope>
    <source>
        <strain evidence="3">cv. Chardonnay</strain>
        <tissue evidence="2">Leaf</tissue>
    </source>
</reference>